<evidence type="ECO:0000256" key="1">
    <source>
        <dbReference type="SAM" id="MobiDB-lite"/>
    </source>
</evidence>
<keyword evidence="3" id="KW-1185">Reference proteome</keyword>
<reference evidence="2 3" key="1">
    <citation type="submission" date="2016-09" db="EMBL/GenBank/DDBJ databases">
        <title>The draft genome of Dichanthelium oligosanthes: A C3 panicoid grass species.</title>
        <authorList>
            <person name="Studer A.J."/>
            <person name="Schnable J.C."/>
            <person name="Brutnell T.P."/>
        </authorList>
    </citation>
    <scope>NUCLEOTIDE SEQUENCE [LARGE SCALE GENOMIC DNA]</scope>
    <source>
        <strain evidence="3">cv. Kellogg 1175</strain>
        <tissue evidence="2">Leaf</tissue>
    </source>
</reference>
<evidence type="ECO:0000313" key="3">
    <source>
        <dbReference type="Proteomes" id="UP000095767"/>
    </source>
</evidence>
<organism evidence="2 3">
    <name type="scientific">Dichanthelium oligosanthes</name>
    <dbReference type="NCBI Taxonomy" id="888268"/>
    <lineage>
        <taxon>Eukaryota</taxon>
        <taxon>Viridiplantae</taxon>
        <taxon>Streptophyta</taxon>
        <taxon>Embryophyta</taxon>
        <taxon>Tracheophyta</taxon>
        <taxon>Spermatophyta</taxon>
        <taxon>Magnoliopsida</taxon>
        <taxon>Liliopsida</taxon>
        <taxon>Poales</taxon>
        <taxon>Poaceae</taxon>
        <taxon>PACMAD clade</taxon>
        <taxon>Panicoideae</taxon>
        <taxon>Panicodae</taxon>
        <taxon>Paniceae</taxon>
        <taxon>Dichantheliinae</taxon>
        <taxon>Dichanthelium</taxon>
    </lineage>
</organism>
<feature type="compositionally biased region" description="Polar residues" evidence="1">
    <location>
        <begin position="45"/>
        <end position="61"/>
    </location>
</feature>
<dbReference type="InterPro" id="IPR012871">
    <property type="entry name" value="DUF1668_ORYSA"/>
</dbReference>
<gene>
    <name evidence="2" type="ORF">BAE44_0004058</name>
</gene>
<sequence>MGLSRRFLNLIVHNLINPATKSLRRVDLTHHKLLNTTVPALPPLNGNTSESQGPPATTTLWGGNPKNKNKKTGTIRLPAPSIHLRASATDFEWYMDCFPLAGSSKLLCGDQSDRTVLFDVDTRQAELVPHLQWPKSLPLTIFVPGAGDVNDDGGGSVYIMESCPNPEPGDAMQLSSQFQAFVYRRPSTSTSFTKSGSWQRELLPPPPFICNPKHYVPTGKRLMITSYAVVGSGGSQQVCVSADRAAGTYCLDTATHTWTQVGEWTLPFVGKVEYVPELKLWFGICAKDFQLGAVDLSAMDMDMDSQAPELVGTWKELEAPQGWTEMLHPQLGNLGSGRFCVARFFHALNPLARLFHALNPMAFESDEPGEEYFFTVLTGADVVPCVHDGNSGSANAACSNAVNGSNGKVELKMIRHNSRRRMSYGSDGTIRLVF</sequence>
<dbReference type="PANTHER" id="PTHR33085">
    <property type="entry name" value="OS12G0113100 PROTEIN-RELATED"/>
    <property type="match status" value="1"/>
</dbReference>
<feature type="region of interest" description="Disordered" evidence="1">
    <location>
        <begin position="39"/>
        <end position="74"/>
    </location>
</feature>
<protein>
    <submittedName>
        <fullName evidence="2">Uncharacterized protein</fullName>
    </submittedName>
</protein>
<dbReference type="OrthoDB" id="672186at2759"/>
<proteinExistence type="predicted"/>
<name>A0A1E5WBW6_9POAL</name>
<dbReference type="Pfam" id="PF07893">
    <property type="entry name" value="DUF1668"/>
    <property type="match status" value="1"/>
</dbReference>
<dbReference type="PANTHER" id="PTHR33085:SF40">
    <property type="entry name" value="OS06G0189600 PROTEIN"/>
    <property type="match status" value="1"/>
</dbReference>
<dbReference type="Proteomes" id="UP000095767">
    <property type="component" value="Unassembled WGS sequence"/>
</dbReference>
<evidence type="ECO:0000313" key="2">
    <source>
        <dbReference type="EMBL" id="OEL34923.1"/>
    </source>
</evidence>
<dbReference type="AlphaFoldDB" id="A0A1E5WBW6"/>
<accession>A0A1E5WBW6</accession>
<comment type="caution">
    <text evidence="2">The sequence shown here is derived from an EMBL/GenBank/DDBJ whole genome shotgun (WGS) entry which is preliminary data.</text>
</comment>
<dbReference type="EMBL" id="LWDX02013914">
    <property type="protein sequence ID" value="OEL34923.1"/>
    <property type="molecule type" value="Genomic_DNA"/>
</dbReference>